<accession>A0A2T8HMP4</accession>
<reference evidence="1 2" key="1">
    <citation type="submission" date="2018-04" db="EMBL/GenBank/DDBJ databases">
        <title>Sphingobacterium cortibacter sp. nov.</title>
        <authorList>
            <person name="Li Y."/>
        </authorList>
    </citation>
    <scope>NUCLEOTIDE SEQUENCE [LARGE SCALE GENOMIC DNA]</scope>
    <source>
        <strain evidence="1 2">2c-3</strain>
    </source>
</reference>
<dbReference type="EMBL" id="QDKG01000001">
    <property type="protein sequence ID" value="PVH26707.1"/>
    <property type="molecule type" value="Genomic_DNA"/>
</dbReference>
<evidence type="ECO:0000313" key="2">
    <source>
        <dbReference type="Proteomes" id="UP000245627"/>
    </source>
</evidence>
<name>A0A2T8HMP4_9SPHI</name>
<organism evidence="1 2">
    <name type="scientific">Sphingobacterium corticibacter</name>
    <dbReference type="NCBI Taxonomy" id="2171749"/>
    <lineage>
        <taxon>Bacteria</taxon>
        <taxon>Pseudomonadati</taxon>
        <taxon>Bacteroidota</taxon>
        <taxon>Sphingobacteriia</taxon>
        <taxon>Sphingobacteriales</taxon>
        <taxon>Sphingobacteriaceae</taxon>
        <taxon>Sphingobacterium</taxon>
    </lineage>
</organism>
<keyword evidence="2" id="KW-1185">Reference proteome</keyword>
<proteinExistence type="predicted"/>
<dbReference type="RefSeq" id="WP_116774566.1">
    <property type="nucleotide sequence ID" value="NZ_QDKG01000001.1"/>
</dbReference>
<comment type="caution">
    <text evidence="1">The sequence shown here is derived from an EMBL/GenBank/DDBJ whole genome shotgun (WGS) entry which is preliminary data.</text>
</comment>
<dbReference type="OrthoDB" id="1065544at2"/>
<dbReference type="AlphaFoldDB" id="A0A2T8HMP4"/>
<evidence type="ECO:0008006" key="3">
    <source>
        <dbReference type="Google" id="ProtNLM"/>
    </source>
</evidence>
<gene>
    <name evidence="1" type="ORF">DC487_03605</name>
</gene>
<protein>
    <recommendedName>
        <fullName evidence="3">YtkA-like domain-containing protein</fullName>
    </recommendedName>
</protein>
<evidence type="ECO:0000313" key="1">
    <source>
        <dbReference type="EMBL" id="PVH26707.1"/>
    </source>
</evidence>
<dbReference type="Proteomes" id="UP000245627">
    <property type="component" value="Unassembled WGS sequence"/>
</dbReference>
<sequence>MSCTKEKTNYLEETSREIPEVFDFQEASSMLVDRYRISIEALNGTFYTGYNELRVRITDTQTGETINPDSIQFIPISKIADGVVTSCPHLFQLQKSTQNAYWEGYSIFIDEQLPNPTWKLYVNLVVGQQNYTATSDITTKEQLNKNLNKTLFRGNDSLDYMIALVSPRNPQVGTNPIIAGIFKRITTTHLAEFVPLSPSYYQYVAVNDHTLELDPRMPEPSMGNHSSPNNVNLSQRNDGFYEGVVNYTMTGNWTLNFILKDARNTIVKGNAVSTAFTPGVQGVKGELHIDILF</sequence>